<feature type="compositionally biased region" description="Basic residues" evidence="1">
    <location>
        <begin position="420"/>
        <end position="444"/>
    </location>
</feature>
<dbReference type="AlphaFoldDB" id="A0A316UTU3"/>
<evidence type="ECO:0000256" key="2">
    <source>
        <dbReference type="SAM" id="Phobius"/>
    </source>
</evidence>
<feature type="compositionally biased region" description="Low complexity" evidence="1">
    <location>
        <begin position="143"/>
        <end position="162"/>
    </location>
</feature>
<keyword evidence="2" id="KW-0812">Transmembrane</keyword>
<dbReference type="Proteomes" id="UP000245884">
    <property type="component" value="Unassembled WGS sequence"/>
</dbReference>
<organism evidence="3 4">
    <name type="scientific">Jaminaea rosea</name>
    <dbReference type="NCBI Taxonomy" id="1569628"/>
    <lineage>
        <taxon>Eukaryota</taxon>
        <taxon>Fungi</taxon>
        <taxon>Dikarya</taxon>
        <taxon>Basidiomycota</taxon>
        <taxon>Ustilaginomycotina</taxon>
        <taxon>Exobasidiomycetes</taxon>
        <taxon>Microstromatales</taxon>
        <taxon>Microstromatales incertae sedis</taxon>
        <taxon>Jaminaea</taxon>
    </lineage>
</organism>
<dbReference type="OrthoDB" id="5382797at2759"/>
<feature type="compositionally biased region" description="Polar residues" evidence="1">
    <location>
        <begin position="343"/>
        <end position="354"/>
    </location>
</feature>
<proteinExistence type="predicted"/>
<dbReference type="EMBL" id="KZ819665">
    <property type="protein sequence ID" value="PWN28414.1"/>
    <property type="molecule type" value="Genomic_DNA"/>
</dbReference>
<feature type="compositionally biased region" description="Basic and acidic residues" evidence="1">
    <location>
        <begin position="9"/>
        <end position="18"/>
    </location>
</feature>
<evidence type="ECO:0000313" key="4">
    <source>
        <dbReference type="Proteomes" id="UP000245884"/>
    </source>
</evidence>
<feature type="compositionally biased region" description="Polar residues" evidence="1">
    <location>
        <begin position="247"/>
        <end position="261"/>
    </location>
</feature>
<dbReference type="RefSeq" id="XP_025363026.1">
    <property type="nucleotide sequence ID" value="XM_025508828.1"/>
</dbReference>
<name>A0A316UTU3_9BASI</name>
<dbReference type="GeneID" id="37030651"/>
<evidence type="ECO:0000313" key="3">
    <source>
        <dbReference type="EMBL" id="PWN28414.1"/>
    </source>
</evidence>
<reference evidence="3 4" key="1">
    <citation type="journal article" date="2018" name="Mol. Biol. Evol.">
        <title>Broad Genomic Sampling Reveals a Smut Pathogenic Ancestry of the Fungal Clade Ustilaginomycotina.</title>
        <authorList>
            <person name="Kijpornyongpan T."/>
            <person name="Mondo S.J."/>
            <person name="Barry K."/>
            <person name="Sandor L."/>
            <person name="Lee J."/>
            <person name="Lipzen A."/>
            <person name="Pangilinan J."/>
            <person name="LaButti K."/>
            <person name="Hainaut M."/>
            <person name="Henrissat B."/>
            <person name="Grigoriev I.V."/>
            <person name="Spatafora J.W."/>
            <person name="Aime M.C."/>
        </authorList>
    </citation>
    <scope>NUCLEOTIDE SEQUENCE [LARGE SCALE GENOMIC DNA]</scope>
    <source>
        <strain evidence="3 4">MCA 5214</strain>
    </source>
</reference>
<feature type="compositionally biased region" description="Polar residues" evidence="1">
    <location>
        <begin position="386"/>
        <end position="410"/>
    </location>
</feature>
<keyword evidence="2" id="KW-1133">Transmembrane helix</keyword>
<evidence type="ECO:0000256" key="1">
    <source>
        <dbReference type="SAM" id="MobiDB-lite"/>
    </source>
</evidence>
<protein>
    <submittedName>
        <fullName evidence="3">Uncharacterized protein</fullName>
    </submittedName>
</protein>
<keyword evidence="2" id="KW-0472">Membrane</keyword>
<accession>A0A316UTU3</accession>
<dbReference type="STRING" id="1569628.A0A316UTU3"/>
<feature type="compositionally biased region" description="Low complexity" evidence="1">
    <location>
        <begin position="41"/>
        <end position="58"/>
    </location>
</feature>
<gene>
    <name evidence="3" type="ORF">BDZ90DRAFT_274151</name>
</gene>
<feature type="region of interest" description="Disordered" evidence="1">
    <location>
        <begin position="324"/>
        <end position="449"/>
    </location>
</feature>
<feature type="compositionally biased region" description="Low complexity" evidence="1">
    <location>
        <begin position="101"/>
        <end position="122"/>
    </location>
</feature>
<feature type="compositionally biased region" description="Polar residues" evidence="1">
    <location>
        <begin position="163"/>
        <end position="176"/>
    </location>
</feature>
<feature type="compositionally biased region" description="Basic residues" evidence="1">
    <location>
        <begin position="355"/>
        <end position="364"/>
    </location>
</feature>
<feature type="compositionally biased region" description="Basic residues" evidence="1">
    <location>
        <begin position="268"/>
        <end position="277"/>
    </location>
</feature>
<feature type="region of interest" description="Disordered" evidence="1">
    <location>
        <begin position="1"/>
        <end position="290"/>
    </location>
</feature>
<sequence length="1007" mass="106221">MSNHPHSFAPEHRRRQEVVDDVPEQVTPPQYSRPLPKEGSSDSNPLDSSSSFDLADFAVPLPSGRPPSWLAKLPPGPKETPTQSIRKKHRSVRSLTKEYESSAPCALSSSSPLGSAATTPSPHSGTYDPFNSRPNTKRATPDSKVASSSPSSVPASAAPLSPRNSNSLAAASTQMAEEQHKHSHQHLPTLAVSLDDDQPGAAAGSSGGLGRSKSHVGHHERTPSGSLDTDLPRPQDEENDSLGELGRSQSLSTRKSLSQMSAAERREHSRKHSRVHSRNLSVFFPQPGTEAEVEQDRYKVGMNFSNGGGQPAGALRPPISVDTAFGGSGDTQLPSADSLMGGDSSSAFASPSPTKSRRGHHSKHSVSYQQHQLLSPIKGGAGGMTRDSSNESLAWSEALSRSASLQSNVTPHEHSPAAHAHSHDHHHGHHHHGHEHHSHSHVHKHEQGGESAAKILGFFPRLPPLPPQLAPTFAYSLAHFLLGSSLWVSGQSTDLLSVTGMGYLVVFDSLGSFNDVLAQWVGSVKGRSHGKDRHRVAEAYSTQRVGTLLNFVQTIYLLFAAVYVCKESIEHVLLEGGESEAAAAEGGVDGGSLNVAMGGGAGHHHHDGLVTPSGPLSAATNPGTQLPTVLLVLATVACLFANLFMANHASLVAASGLSTSSSPSSQASRRRAHGRSASVLVSTSQMAAGPFLSLLSNPFSLTVLFFSSSLLFAALSLSPLQVQALDKVLAGLESVAMWYVALPASKVLGKVLLQTAPNVSKEEGGRAQLVQLMRATKALEVEPLIEHIAAPNVWQLTPSTSAYQGGTKHGKSGGAGSLGSLAAAAASLGVSSTHSTSSTQKRTAQSPSLIASISILLRDEAQDDDVLRITRWAYERGLRLLLRLSMGMPMGIMITRTAVVGMGMGMGMGTVTIIITFTTMTTTGTITVTPMTTPSHPHTRTTPSPVIISLMITTLKSTRITITITATVRIMTSITTGIPTITITIITTIITRLFFPAISSDVANALT</sequence>
<keyword evidence="4" id="KW-1185">Reference proteome</keyword>
<feature type="transmembrane region" description="Helical" evidence="2">
    <location>
        <begin position="893"/>
        <end position="917"/>
    </location>
</feature>